<feature type="region of interest" description="Disordered" evidence="1">
    <location>
        <begin position="38"/>
        <end position="89"/>
    </location>
</feature>
<evidence type="ECO:0000256" key="1">
    <source>
        <dbReference type="SAM" id="MobiDB-lite"/>
    </source>
</evidence>
<proteinExistence type="predicted"/>
<keyword evidence="3" id="KW-1185">Reference proteome</keyword>
<name>A0A9D4Q9R7_RHISA</name>
<sequence>MACFTLRGVDSGEAEEVVIAMIISRKWVRPVISDYKKSSAPKECSGMESSANPLRAQLRYQPTQQRAAEEHEPPRALAATTSPLPPARRYNTTRTYVATTKAATSN</sequence>
<dbReference type="EMBL" id="JABSTV010001247">
    <property type="protein sequence ID" value="KAH7972026.1"/>
    <property type="molecule type" value="Genomic_DNA"/>
</dbReference>
<reference evidence="2" key="2">
    <citation type="submission" date="2021-09" db="EMBL/GenBank/DDBJ databases">
        <authorList>
            <person name="Jia N."/>
            <person name="Wang J."/>
            <person name="Shi W."/>
            <person name="Du L."/>
            <person name="Sun Y."/>
            <person name="Zhan W."/>
            <person name="Jiang J."/>
            <person name="Wang Q."/>
            <person name="Zhang B."/>
            <person name="Ji P."/>
            <person name="Sakyi L.B."/>
            <person name="Cui X."/>
            <person name="Yuan T."/>
            <person name="Jiang B."/>
            <person name="Yang W."/>
            <person name="Lam T.T.-Y."/>
            <person name="Chang Q."/>
            <person name="Ding S."/>
            <person name="Wang X."/>
            <person name="Zhu J."/>
            <person name="Ruan X."/>
            <person name="Zhao L."/>
            <person name="Wei J."/>
            <person name="Que T."/>
            <person name="Du C."/>
            <person name="Cheng J."/>
            <person name="Dai P."/>
            <person name="Han X."/>
            <person name="Huang E."/>
            <person name="Gao Y."/>
            <person name="Liu J."/>
            <person name="Shao H."/>
            <person name="Ye R."/>
            <person name="Li L."/>
            <person name="Wei W."/>
            <person name="Wang X."/>
            <person name="Wang C."/>
            <person name="Huo Q."/>
            <person name="Li W."/>
            <person name="Guo W."/>
            <person name="Chen H."/>
            <person name="Chen S."/>
            <person name="Zhou L."/>
            <person name="Zhou L."/>
            <person name="Ni X."/>
            <person name="Tian J."/>
            <person name="Zhou Y."/>
            <person name="Sheng Y."/>
            <person name="Liu T."/>
            <person name="Pan Y."/>
            <person name="Xia L."/>
            <person name="Li J."/>
            <person name="Zhao F."/>
            <person name="Cao W."/>
        </authorList>
    </citation>
    <scope>NUCLEOTIDE SEQUENCE</scope>
    <source>
        <strain evidence="2">Rsan-2018</strain>
        <tissue evidence="2">Larvae</tissue>
    </source>
</reference>
<protein>
    <submittedName>
        <fullName evidence="2">Uncharacterized protein</fullName>
    </submittedName>
</protein>
<evidence type="ECO:0000313" key="2">
    <source>
        <dbReference type="EMBL" id="KAH7972026.1"/>
    </source>
</evidence>
<dbReference type="AlphaFoldDB" id="A0A9D4Q9R7"/>
<gene>
    <name evidence="2" type="ORF">HPB52_005411</name>
</gene>
<reference evidence="2" key="1">
    <citation type="journal article" date="2020" name="Cell">
        <title>Large-Scale Comparative Analyses of Tick Genomes Elucidate Their Genetic Diversity and Vector Capacities.</title>
        <authorList>
            <consortium name="Tick Genome and Microbiome Consortium (TIGMIC)"/>
            <person name="Jia N."/>
            <person name="Wang J."/>
            <person name="Shi W."/>
            <person name="Du L."/>
            <person name="Sun Y."/>
            <person name="Zhan W."/>
            <person name="Jiang J.F."/>
            <person name="Wang Q."/>
            <person name="Zhang B."/>
            <person name="Ji P."/>
            <person name="Bell-Sakyi L."/>
            <person name="Cui X.M."/>
            <person name="Yuan T.T."/>
            <person name="Jiang B.G."/>
            <person name="Yang W.F."/>
            <person name="Lam T.T."/>
            <person name="Chang Q.C."/>
            <person name="Ding S.J."/>
            <person name="Wang X.J."/>
            <person name="Zhu J.G."/>
            <person name="Ruan X.D."/>
            <person name="Zhao L."/>
            <person name="Wei J.T."/>
            <person name="Ye R.Z."/>
            <person name="Que T.C."/>
            <person name="Du C.H."/>
            <person name="Zhou Y.H."/>
            <person name="Cheng J.X."/>
            <person name="Dai P.F."/>
            <person name="Guo W.B."/>
            <person name="Han X.H."/>
            <person name="Huang E.J."/>
            <person name="Li L.F."/>
            <person name="Wei W."/>
            <person name="Gao Y.C."/>
            <person name="Liu J.Z."/>
            <person name="Shao H.Z."/>
            <person name="Wang X."/>
            <person name="Wang C.C."/>
            <person name="Yang T.C."/>
            <person name="Huo Q.B."/>
            <person name="Li W."/>
            <person name="Chen H.Y."/>
            <person name="Chen S.E."/>
            <person name="Zhou L.G."/>
            <person name="Ni X.B."/>
            <person name="Tian J.H."/>
            <person name="Sheng Y."/>
            <person name="Liu T."/>
            <person name="Pan Y.S."/>
            <person name="Xia L.Y."/>
            <person name="Li J."/>
            <person name="Zhao F."/>
            <person name="Cao W.C."/>
        </authorList>
    </citation>
    <scope>NUCLEOTIDE SEQUENCE</scope>
    <source>
        <strain evidence="2">Rsan-2018</strain>
    </source>
</reference>
<dbReference type="Proteomes" id="UP000821837">
    <property type="component" value="Chromosome 11"/>
</dbReference>
<organism evidence="2 3">
    <name type="scientific">Rhipicephalus sanguineus</name>
    <name type="common">Brown dog tick</name>
    <name type="synonym">Ixodes sanguineus</name>
    <dbReference type="NCBI Taxonomy" id="34632"/>
    <lineage>
        <taxon>Eukaryota</taxon>
        <taxon>Metazoa</taxon>
        <taxon>Ecdysozoa</taxon>
        <taxon>Arthropoda</taxon>
        <taxon>Chelicerata</taxon>
        <taxon>Arachnida</taxon>
        <taxon>Acari</taxon>
        <taxon>Parasitiformes</taxon>
        <taxon>Ixodida</taxon>
        <taxon>Ixodoidea</taxon>
        <taxon>Ixodidae</taxon>
        <taxon>Rhipicephalinae</taxon>
        <taxon>Rhipicephalus</taxon>
        <taxon>Rhipicephalus</taxon>
    </lineage>
</organism>
<accession>A0A9D4Q9R7</accession>
<evidence type="ECO:0000313" key="3">
    <source>
        <dbReference type="Proteomes" id="UP000821837"/>
    </source>
</evidence>
<comment type="caution">
    <text evidence="2">The sequence shown here is derived from an EMBL/GenBank/DDBJ whole genome shotgun (WGS) entry which is preliminary data.</text>
</comment>